<dbReference type="EMBL" id="HE577332">
    <property type="protein sequence ID" value="CCD03853.1"/>
    <property type="molecule type" value="Genomic_DNA"/>
</dbReference>
<reference evidence="1 2" key="1">
    <citation type="journal article" date="2011" name="PLoS Genet.">
        <title>Azospirillum genomes reveal transition of bacteria from aquatic to terrestrial environments.</title>
        <authorList>
            <person name="Wisniewski-Dye F."/>
            <person name="Borziak K."/>
            <person name="Khalsa-Moyers G."/>
            <person name="Alexandre G."/>
            <person name="Sukharnikov L.O."/>
            <person name="Wuichet K."/>
            <person name="Hurst G.B."/>
            <person name="McDonald W.H."/>
            <person name="Robertson J.S."/>
            <person name="Barbe V."/>
            <person name="Calteau A."/>
            <person name="Rouy Z."/>
            <person name="Mangenot S."/>
            <person name="Prigent-Combaret C."/>
            <person name="Normand P."/>
            <person name="Boyer M."/>
            <person name="Siguier P."/>
            <person name="Dessaux Y."/>
            <person name="Elmerich C."/>
            <person name="Condemine G."/>
            <person name="Krishnen G."/>
            <person name="Kennedy I."/>
            <person name="Paterson A.H."/>
            <person name="Gonzalez V."/>
            <person name="Mavingui P."/>
            <person name="Zhulin I.B."/>
        </authorList>
    </citation>
    <scope>NUCLEOTIDE SEQUENCE [LARGE SCALE GENOMIC DNA]</scope>
    <source>
        <strain evidence="1 2">Sp245</strain>
    </source>
</reference>
<geneLocation type="plasmid" evidence="1 2">
    <name>AZOBR_p5</name>
</geneLocation>
<name>A0A9P1NS66_9PROT</name>
<sequence>MTTRPDARYASYRYPAEIIVTAVWLYFRFPLILRMVKELLAARGIPMSYETVCQWARKFGREIATRLRRRAPRRGEMRNAATHLCDPSVRCSVPGCHGREVGTQERDAVWDRYFTAAPRVVPHGVV</sequence>
<keyword evidence="1" id="KW-0614">Plasmid</keyword>
<accession>A0A9P1NS66</accession>
<evidence type="ECO:0000313" key="2">
    <source>
        <dbReference type="Proteomes" id="UP000007319"/>
    </source>
</evidence>
<protein>
    <recommendedName>
        <fullName evidence="3">Transposase</fullName>
    </recommendedName>
</protein>
<organism evidence="1 2">
    <name type="scientific">Azospirillum baldaniorum</name>
    <dbReference type="NCBI Taxonomy" id="1064539"/>
    <lineage>
        <taxon>Bacteria</taxon>
        <taxon>Pseudomonadati</taxon>
        <taxon>Pseudomonadota</taxon>
        <taxon>Alphaproteobacteria</taxon>
        <taxon>Rhodospirillales</taxon>
        <taxon>Azospirillaceae</taxon>
        <taxon>Azospirillum</taxon>
    </lineage>
</organism>
<gene>
    <name evidence="1" type="ORF">AZOBR_p50080</name>
</gene>
<dbReference type="PANTHER" id="PTHR35528">
    <property type="entry name" value="BLL1675 PROTEIN"/>
    <property type="match status" value="1"/>
</dbReference>
<evidence type="ECO:0000313" key="1">
    <source>
        <dbReference type="EMBL" id="CCD03853.1"/>
    </source>
</evidence>
<dbReference type="AlphaFoldDB" id="A0A9P1NS66"/>
<dbReference type="PANTHER" id="PTHR35528:SF3">
    <property type="entry name" value="BLL1675 PROTEIN"/>
    <property type="match status" value="1"/>
</dbReference>
<keyword evidence="2" id="KW-1185">Reference proteome</keyword>
<proteinExistence type="predicted"/>
<dbReference type="Proteomes" id="UP000007319">
    <property type="component" value="Plasmid AZOBR_p5"/>
</dbReference>
<evidence type="ECO:0008006" key="3">
    <source>
        <dbReference type="Google" id="ProtNLM"/>
    </source>
</evidence>
<dbReference type="KEGG" id="abs:AZOBR_p50080"/>
<dbReference type="InterPro" id="IPR052183">
    <property type="entry name" value="IS_Transposase"/>
</dbReference>